<name>A0A6G1I9J5_9PEZI</name>
<evidence type="ECO:0000256" key="5">
    <source>
        <dbReference type="ARBA" id="ARBA00023136"/>
    </source>
</evidence>
<evidence type="ECO:0000313" key="11">
    <source>
        <dbReference type="Proteomes" id="UP000799640"/>
    </source>
</evidence>
<evidence type="ECO:0000256" key="8">
    <source>
        <dbReference type="SAM" id="MobiDB-lite"/>
    </source>
</evidence>
<accession>A0A6G1I9J5</accession>
<evidence type="ECO:0000256" key="2">
    <source>
        <dbReference type="ARBA" id="ARBA00022475"/>
    </source>
</evidence>
<evidence type="ECO:0000256" key="7">
    <source>
        <dbReference type="ARBA" id="ARBA00023288"/>
    </source>
</evidence>
<dbReference type="PANTHER" id="PTHR34992">
    <property type="entry name" value="HYPHAL ANASTAMOSIS-7 PROTEIN"/>
    <property type="match status" value="1"/>
</dbReference>
<evidence type="ECO:0000256" key="3">
    <source>
        <dbReference type="ARBA" id="ARBA00022622"/>
    </source>
</evidence>
<dbReference type="GO" id="GO:0098552">
    <property type="term" value="C:side of membrane"/>
    <property type="evidence" value="ECO:0007669"/>
    <property type="project" value="UniProtKB-KW"/>
</dbReference>
<proteinExistence type="predicted"/>
<sequence length="215" mass="21702">TLAHFHLVWPPARGFDEDKIVAYPCGGFDSPSSTRTPFPLTNAPIQLNMEHTAVKGKVLLATGNSPTGDDFTTVLRQQFQENGPDNFCIGGVNVPSSVKAGDNGTILVLTNGDPSGGLYQVSSTNEPCQCADVTFTDAPLSTSDYTDHCKNSTGVTATLFSGAQADASPNGTTTSGGKTSSAASSAASTAAAAKPSSGAGRVGAWAVGVLGAAGM</sequence>
<protein>
    <recommendedName>
        <fullName evidence="9">Copper acquisition factor BIM1-like domain-containing protein</fullName>
    </recommendedName>
</protein>
<evidence type="ECO:0000256" key="6">
    <source>
        <dbReference type="ARBA" id="ARBA00023180"/>
    </source>
</evidence>
<evidence type="ECO:0000256" key="4">
    <source>
        <dbReference type="ARBA" id="ARBA00022729"/>
    </source>
</evidence>
<feature type="non-terminal residue" evidence="10">
    <location>
        <position position="215"/>
    </location>
</feature>
<keyword evidence="11" id="KW-1185">Reference proteome</keyword>
<feature type="domain" description="Copper acquisition factor BIM1-like" evidence="9">
    <location>
        <begin position="3"/>
        <end position="154"/>
    </location>
</feature>
<feature type="non-terminal residue" evidence="10">
    <location>
        <position position="1"/>
    </location>
</feature>
<dbReference type="InterPro" id="IPR046530">
    <property type="entry name" value="BIM1-like_dom"/>
</dbReference>
<dbReference type="AlphaFoldDB" id="A0A6G1I9J5"/>
<gene>
    <name evidence="10" type="ORF">EJ06DRAFT_463174</name>
</gene>
<keyword evidence="7" id="KW-0449">Lipoprotein</keyword>
<dbReference type="Proteomes" id="UP000799640">
    <property type="component" value="Unassembled WGS sequence"/>
</dbReference>
<evidence type="ECO:0000313" key="10">
    <source>
        <dbReference type="EMBL" id="KAF2404739.1"/>
    </source>
</evidence>
<feature type="region of interest" description="Disordered" evidence="8">
    <location>
        <begin position="163"/>
        <end position="182"/>
    </location>
</feature>
<evidence type="ECO:0000256" key="1">
    <source>
        <dbReference type="ARBA" id="ARBA00004609"/>
    </source>
</evidence>
<dbReference type="GO" id="GO:0005886">
    <property type="term" value="C:plasma membrane"/>
    <property type="evidence" value="ECO:0007669"/>
    <property type="project" value="UniProtKB-SubCell"/>
</dbReference>
<keyword evidence="4" id="KW-0732">Signal</keyword>
<dbReference type="EMBL" id="ML996688">
    <property type="protein sequence ID" value="KAF2404739.1"/>
    <property type="molecule type" value="Genomic_DNA"/>
</dbReference>
<keyword evidence="2" id="KW-1003">Cell membrane</keyword>
<dbReference type="Pfam" id="PF20238">
    <property type="entry name" value="BIM1-like_dom"/>
    <property type="match status" value="1"/>
</dbReference>
<dbReference type="CDD" id="cd21176">
    <property type="entry name" value="LPMO_auxiliary-like"/>
    <property type="match status" value="1"/>
</dbReference>
<keyword evidence="3" id="KW-0336">GPI-anchor</keyword>
<feature type="compositionally biased region" description="Low complexity" evidence="8">
    <location>
        <begin position="168"/>
        <end position="182"/>
    </location>
</feature>
<reference evidence="10" key="1">
    <citation type="journal article" date="2020" name="Stud. Mycol.">
        <title>101 Dothideomycetes genomes: a test case for predicting lifestyles and emergence of pathogens.</title>
        <authorList>
            <person name="Haridas S."/>
            <person name="Albert R."/>
            <person name="Binder M."/>
            <person name="Bloem J."/>
            <person name="Labutti K."/>
            <person name="Salamov A."/>
            <person name="Andreopoulos B."/>
            <person name="Baker S."/>
            <person name="Barry K."/>
            <person name="Bills G."/>
            <person name="Bluhm B."/>
            <person name="Cannon C."/>
            <person name="Castanera R."/>
            <person name="Culley D."/>
            <person name="Daum C."/>
            <person name="Ezra D."/>
            <person name="Gonzalez J."/>
            <person name="Henrissat B."/>
            <person name="Kuo A."/>
            <person name="Liang C."/>
            <person name="Lipzen A."/>
            <person name="Lutzoni F."/>
            <person name="Magnuson J."/>
            <person name="Mondo S."/>
            <person name="Nolan M."/>
            <person name="Ohm R."/>
            <person name="Pangilinan J."/>
            <person name="Park H.-J."/>
            <person name="Ramirez L."/>
            <person name="Alfaro M."/>
            <person name="Sun H."/>
            <person name="Tritt A."/>
            <person name="Yoshinaga Y."/>
            <person name="Zwiers L.-H."/>
            <person name="Turgeon B."/>
            <person name="Goodwin S."/>
            <person name="Spatafora J."/>
            <person name="Crous P."/>
            <person name="Grigoriev I."/>
        </authorList>
    </citation>
    <scope>NUCLEOTIDE SEQUENCE</scope>
    <source>
        <strain evidence="10">CBS 262.69</strain>
    </source>
</reference>
<keyword evidence="6" id="KW-0325">Glycoprotein</keyword>
<organism evidence="10 11">
    <name type="scientific">Trichodelitschia bisporula</name>
    <dbReference type="NCBI Taxonomy" id="703511"/>
    <lineage>
        <taxon>Eukaryota</taxon>
        <taxon>Fungi</taxon>
        <taxon>Dikarya</taxon>
        <taxon>Ascomycota</taxon>
        <taxon>Pezizomycotina</taxon>
        <taxon>Dothideomycetes</taxon>
        <taxon>Dothideomycetes incertae sedis</taxon>
        <taxon>Phaeotrichales</taxon>
        <taxon>Phaeotrichaceae</taxon>
        <taxon>Trichodelitschia</taxon>
    </lineage>
</organism>
<comment type="subcellular location">
    <subcellularLocation>
        <location evidence="1">Cell membrane</location>
        <topology evidence="1">Lipid-anchor</topology>
        <topology evidence="1">GPI-anchor</topology>
    </subcellularLocation>
</comment>
<keyword evidence="5" id="KW-0472">Membrane</keyword>
<dbReference type="PANTHER" id="PTHR34992:SF1">
    <property type="entry name" value="COPPER ACQUISITION FACTOR BIM1-LIKE DOMAIN-CONTAINING PROTEIN"/>
    <property type="match status" value="1"/>
</dbReference>
<dbReference type="OrthoDB" id="2146436at2759"/>
<dbReference type="InterPro" id="IPR046936">
    <property type="entry name" value="BIM1-like"/>
</dbReference>
<evidence type="ECO:0000259" key="9">
    <source>
        <dbReference type="Pfam" id="PF20238"/>
    </source>
</evidence>